<name>A0ABS9UTL8_9BACT</name>
<proteinExistence type="predicted"/>
<gene>
    <name evidence="5" type="ORF">MM236_17755</name>
</gene>
<feature type="chain" id="PRO_5046624724" evidence="3">
    <location>
        <begin position="22"/>
        <end position="426"/>
    </location>
</feature>
<organism evidence="5 6">
    <name type="scientific">Belliella calami</name>
    <dbReference type="NCBI Taxonomy" id="2923436"/>
    <lineage>
        <taxon>Bacteria</taxon>
        <taxon>Pseudomonadati</taxon>
        <taxon>Bacteroidota</taxon>
        <taxon>Cytophagia</taxon>
        <taxon>Cytophagales</taxon>
        <taxon>Cyclobacteriaceae</taxon>
        <taxon>Belliella</taxon>
    </lineage>
</organism>
<reference evidence="5" key="1">
    <citation type="submission" date="2022-03" db="EMBL/GenBank/DDBJ databases">
        <title>De novo assembled genomes of Belliella spp. (Cyclobacteriaceae) strains.</title>
        <authorList>
            <person name="Szabo A."/>
            <person name="Korponai K."/>
            <person name="Felfoldi T."/>
        </authorList>
    </citation>
    <scope>NUCLEOTIDE SEQUENCE</scope>
    <source>
        <strain evidence="5">DSM 107340</strain>
    </source>
</reference>
<evidence type="ECO:0000313" key="5">
    <source>
        <dbReference type="EMBL" id="MCH7399844.1"/>
    </source>
</evidence>
<dbReference type="InterPro" id="IPR036264">
    <property type="entry name" value="Bact_exopeptidase_dim_dom"/>
</dbReference>
<evidence type="ECO:0000313" key="6">
    <source>
        <dbReference type="Proteomes" id="UP001165488"/>
    </source>
</evidence>
<feature type="domain" description="Peptidase M20 dimerisation" evidence="4">
    <location>
        <begin position="218"/>
        <end position="317"/>
    </location>
</feature>
<dbReference type="Gene3D" id="3.30.70.360">
    <property type="match status" value="1"/>
</dbReference>
<dbReference type="PANTHER" id="PTHR43808">
    <property type="entry name" value="ACETYLORNITHINE DEACETYLASE"/>
    <property type="match status" value="1"/>
</dbReference>
<dbReference type="InterPro" id="IPR050072">
    <property type="entry name" value="Peptidase_M20A"/>
</dbReference>
<accession>A0ABS9UTL8</accession>
<keyword evidence="3" id="KW-0732">Signal</keyword>
<keyword evidence="6" id="KW-1185">Reference proteome</keyword>
<evidence type="ECO:0000256" key="1">
    <source>
        <dbReference type="ARBA" id="ARBA00022723"/>
    </source>
</evidence>
<keyword evidence="1" id="KW-0479">Metal-binding</keyword>
<dbReference type="EMBL" id="JAKZGS010000021">
    <property type="protein sequence ID" value="MCH7399844.1"/>
    <property type="molecule type" value="Genomic_DNA"/>
</dbReference>
<evidence type="ECO:0000259" key="4">
    <source>
        <dbReference type="Pfam" id="PF07687"/>
    </source>
</evidence>
<dbReference type="SUPFAM" id="SSF53187">
    <property type="entry name" value="Zn-dependent exopeptidases"/>
    <property type="match status" value="1"/>
</dbReference>
<sequence>MKIFKSLLSLALSFLFVQVSAQEIKPSYKTAVEKLAKKKEVQDAFAYILEIDEQTIADMITLTEIPAPSFEEAAKGLVFAEMLRNAGADSVWIDEVGNVIALRKGKKSDKTIVIDAHLDTVFPMETDVTVKQRGDTLYAPGIADANRSLAMSIALMKTLVHQNIKTIHDLWFVGSVGEEGLGDLKGMKHLFREGGHTIDAFIAIDGGGIDGIVNGGIGSLRYRVTFKGSGGHSYGAFGIGNPHNALANAISSFVPKADLFTKEGIRTTYSVSVLGGGTSVNSIPYESWMLVDMRSESQERLQGIKNLFLESIEEGLEKENSIIRSGDSLTVDIENVGDRPSGLLESEHSLVQQSMAVANYLTGKQSRLSSSSTNSNVAFSLGIPAVTIGRGGQAGGGHSLDEWFLNKDGYLGLQNALLLILMQGEY</sequence>
<dbReference type="Pfam" id="PF01546">
    <property type="entry name" value="Peptidase_M20"/>
    <property type="match status" value="1"/>
</dbReference>
<dbReference type="SUPFAM" id="SSF55031">
    <property type="entry name" value="Bacterial exopeptidase dimerisation domain"/>
    <property type="match status" value="1"/>
</dbReference>
<dbReference type="InterPro" id="IPR011650">
    <property type="entry name" value="Peptidase_M20_dimer"/>
</dbReference>
<dbReference type="InterPro" id="IPR002933">
    <property type="entry name" value="Peptidase_M20"/>
</dbReference>
<keyword evidence="2" id="KW-0378">Hydrolase</keyword>
<evidence type="ECO:0000256" key="2">
    <source>
        <dbReference type="ARBA" id="ARBA00022801"/>
    </source>
</evidence>
<comment type="caution">
    <text evidence="5">The sequence shown here is derived from an EMBL/GenBank/DDBJ whole genome shotgun (WGS) entry which is preliminary data.</text>
</comment>
<dbReference type="RefSeq" id="WP_241276339.1">
    <property type="nucleotide sequence ID" value="NZ_JAKZGS010000021.1"/>
</dbReference>
<feature type="signal peptide" evidence="3">
    <location>
        <begin position="1"/>
        <end position="21"/>
    </location>
</feature>
<dbReference type="Pfam" id="PF07687">
    <property type="entry name" value="M20_dimer"/>
    <property type="match status" value="1"/>
</dbReference>
<dbReference type="Gene3D" id="3.40.630.10">
    <property type="entry name" value="Zn peptidases"/>
    <property type="match status" value="1"/>
</dbReference>
<protein>
    <submittedName>
        <fullName evidence="5">M20/M25/M40 family metallo-hydrolase</fullName>
    </submittedName>
</protein>
<dbReference type="PANTHER" id="PTHR43808:SF17">
    <property type="entry name" value="PEPTIDASE M20"/>
    <property type="match status" value="1"/>
</dbReference>
<dbReference type="Proteomes" id="UP001165488">
    <property type="component" value="Unassembled WGS sequence"/>
</dbReference>
<evidence type="ECO:0000256" key="3">
    <source>
        <dbReference type="SAM" id="SignalP"/>
    </source>
</evidence>